<reference evidence="2" key="1">
    <citation type="journal article" date="2022" name="bioRxiv">
        <title>Sequencing and chromosome-scale assembly of the giantPleurodeles waltlgenome.</title>
        <authorList>
            <person name="Brown T."/>
            <person name="Elewa A."/>
            <person name="Iarovenko S."/>
            <person name="Subramanian E."/>
            <person name="Araus A.J."/>
            <person name="Petzold A."/>
            <person name="Susuki M."/>
            <person name="Suzuki K.-i.T."/>
            <person name="Hayashi T."/>
            <person name="Toyoda A."/>
            <person name="Oliveira C."/>
            <person name="Osipova E."/>
            <person name="Leigh N.D."/>
            <person name="Simon A."/>
            <person name="Yun M.H."/>
        </authorList>
    </citation>
    <scope>NUCLEOTIDE SEQUENCE</scope>
    <source>
        <strain evidence="2">20211129_DDA</strain>
        <tissue evidence="2">Liver</tissue>
    </source>
</reference>
<feature type="compositionally biased region" description="Basic and acidic residues" evidence="1">
    <location>
        <begin position="8"/>
        <end position="21"/>
    </location>
</feature>
<feature type="region of interest" description="Disordered" evidence="1">
    <location>
        <begin position="130"/>
        <end position="156"/>
    </location>
</feature>
<feature type="compositionally biased region" description="Acidic residues" evidence="1">
    <location>
        <begin position="147"/>
        <end position="156"/>
    </location>
</feature>
<dbReference type="EMBL" id="JANPWB010000013">
    <property type="protein sequence ID" value="KAJ1111202.1"/>
    <property type="molecule type" value="Genomic_DNA"/>
</dbReference>
<organism evidence="2 3">
    <name type="scientific">Pleurodeles waltl</name>
    <name type="common">Iberian ribbed newt</name>
    <dbReference type="NCBI Taxonomy" id="8319"/>
    <lineage>
        <taxon>Eukaryota</taxon>
        <taxon>Metazoa</taxon>
        <taxon>Chordata</taxon>
        <taxon>Craniata</taxon>
        <taxon>Vertebrata</taxon>
        <taxon>Euteleostomi</taxon>
        <taxon>Amphibia</taxon>
        <taxon>Batrachia</taxon>
        <taxon>Caudata</taxon>
        <taxon>Salamandroidea</taxon>
        <taxon>Salamandridae</taxon>
        <taxon>Pleurodelinae</taxon>
        <taxon>Pleurodeles</taxon>
    </lineage>
</organism>
<accession>A0AAV7N7H3</accession>
<protein>
    <submittedName>
        <fullName evidence="2">Uncharacterized protein</fullName>
    </submittedName>
</protein>
<evidence type="ECO:0000256" key="1">
    <source>
        <dbReference type="SAM" id="MobiDB-lite"/>
    </source>
</evidence>
<dbReference type="AlphaFoldDB" id="A0AAV7N7H3"/>
<name>A0AAV7N7H3_PLEWA</name>
<sequence length="156" mass="16412">MRSSEAVEETRGPRRGREGGGRGRGASGLRSGRNRTRARGSPCWGSRGTPGARAAEERRGECTLDGGKEEVRACGQRDPLRGPQGTGDGKTLLGTEVIGCDPRAPSLDCELGGDGGIAALIPVWTESTQERKDIGESGPSRLVCEAQSDEEDYALT</sequence>
<keyword evidence="3" id="KW-1185">Reference proteome</keyword>
<comment type="caution">
    <text evidence="2">The sequence shown here is derived from an EMBL/GenBank/DDBJ whole genome shotgun (WGS) entry which is preliminary data.</text>
</comment>
<feature type="region of interest" description="Disordered" evidence="1">
    <location>
        <begin position="1"/>
        <end position="64"/>
    </location>
</feature>
<dbReference type="Proteomes" id="UP001066276">
    <property type="component" value="Chromosome 9"/>
</dbReference>
<proteinExistence type="predicted"/>
<feature type="compositionally biased region" description="Basic and acidic residues" evidence="1">
    <location>
        <begin position="54"/>
        <end position="64"/>
    </location>
</feature>
<evidence type="ECO:0000313" key="3">
    <source>
        <dbReference type="Proteomes" id="UP001066276"/>
    </source>
</evidence>
<gene>
    <name evidence="2" type="ORF">NDU88_008538</name>
</gene>
<evidence type="ECO:0000313" key="2">
    <source>
        <dbReference type="EMBL" id="KAJ1111202.1"/>
    </source>
</evidence>